<dbReference type="OrthoDB" id="9791620at2"/>
<accession>A0A5C8ZMB9</accession>
<protein>
    <submittedName>
        <fullName evidence="1">Phosphotransferase</fullName>
    </submittedName>
</protein>
<reference evidence="1 2" key="1">
    <citation type="submission" date="2019-08" db="EMBL/GenBank/DDBJ databases">
        <title>Parahaliea maris sp. nov., isolated from the surface seawater.</title>
        <authorList>
            <person name="Liu Y."/>
        </authorList>
    </citation>
    <scope>NUCLEOTIDE SEQUENCE [LARGE SCALE GENOMIC DNA]</scope>
    <source>
        <strain evidence="1 2">S2-26</strain>
    </source>
</reference>
<keyword evidence="1" id="KW-0808">Transferase</keyword>
<dbReference type="SUPFAM" id="SSF89550">
    <property type="entry name" value="PHP domain-like"/>
    <property type="match status" value="1"/>
</dbReference>
<dbReference type="EMBL" id="VRYZ01000014">
    <property type="protein sequence ID" value="TXS88912.1"/>
    <property type="molecule type" value="Genomic_DNA"/>
</dbReference>
<name>A0A5C8ZMB9_9GAMM</name>
<comment type="caution">
    <text evidence="1">The sequence shown here is derived from an EMBL/GenBank/DDBJ whole genome shotgun (WGS) entry which is preliminary data.</text>
</comment>
<dbReference type="Gene3D" id="3.40.50.300">
    <property type="entry name" value="P-loop containing nucleotide triphosphate hydrolases"/>
    <property type="match status" value="1"/>
</dbReference>
<sequence length="674" mass="76407">MKKIDLHIHTVPTISDADFTFSLEAFHRYVEEASLDAVAITNHDVFDGEQFKLIQSSLNTMVFPGIEINVAKGHVLVIGSDSKVDDFEAKAQLVTSKITKIGDCLSVAELIEIYGDLSSYLVIPHYDKSPPLRGEALDLLRPYIAAGEVDSAKKFIRSIKDESKPTPVLFSDSRMKEGLVRIPMRQTFVDCGEVTLASLKACLADKSKVALSESDGNKLWQVLQDGQMISTGLNVLVGARSSGKTHTLDEICETVENAKYIKQFSLVQQSEEEYEREFNSEVERRRSVFVDNYLAGFKSVLDDVMNVDLEMRDSELETYIETLLKSAEESDRQDAFSKAVLFDEEMLPVGNTKTLVSLIESVKQVLQNIEFRDVIQRHIQLPALKRLILELIELLRQRTLNQHKAKFVNDLIAEVKRDLRLRTSATQIEDIDLYEYCLDQRRIHRFNEIVGFLKQDAVIFEESLQGFKVEARKRPFSGAQEIKSASRVKTAFSDAFQQYENPYQYLRSLLDNDALARADLYKLFVRIGYRILNEDGFAVSGGERSEFRLLQEISDAHNHEILLIDEPESSFDNLFLKSDVNQILRSIAETMPVIVVTHNSTVGASVGANYLLHTQKEFEDGQIRYRLYSGYPTDKVLTSVDGKTIKTHEIMLDSLEAGAVAYESRRKGYEAIKD</sequence>
<dbReference type="GO" id="GO:0016740">
    <property type="term" value="F:transferase activity"/>
    <property type="evidence" value="ECO:0007669"/>
    <property type="project" value="UniProtKB-KW"/>
</dbReference>
<proteinExistence type="predicted"/>
<dbReference type="SUPFAM" id="SSF52540">
    <property type="entry name" value="P-loop containing nucleoside triphosphate hydrolases"/>
    <property type="match status" value="1"/>
</dbReference>
<dbReference type="RefSeq" id="WP_148066038.1">
    <property type="nucleotide sequence ID" value="NZ_VRYZ01000014.1"/>
</dbReference>
<evidence type="ECO:0000313" key="2">
    <source>
        <dbReference type="Proteomes" id="UP000321933"/>
    </source>
</evidence>
<evidence type="ECO:0000313" key="1">
    <source>
        <dbReference type="EMBL" id="TXS88912.1"/>
    </source>
</evidence>
<dbReference type="CDD" id="cd00267">
    <property type="entry name" value="ABC_ATPase"/>
    <property type="match status" value="1"/>
</dbReference>
<dbReference type="AlphaFoldDB" id="A0A5C8ZMB9"/>
<organism evidence="1 2">
    <name type="scientific">Parahaliea aestuarii</name>
    <dbReference type="NCBI Taxonomy" id="1852021"/>
    <lineage>
        <taxon>Bacteria</taxon>
        <taxon>Pseudomonadati</taxon>
        <taxon>Pseudomonadota</taxon>
        <taxon>Gammaproteobacteria</taxon>
        <taxon>Cellvibrionales</taxon>
        <taxon>Halieaceae</taxon>
        <taxon>Parahaliea</taxon>
    </lineage>
</organism>
<gene>
    <name evidence="1" type="ORF">FVW59_19375</name>
</gene>
<dbReference type="InterPro" id="IPR016195">
    <property type="entry name" value="Pol/histidinol_Pase-like"/>
</dbReference>
<dbReference type="InterPro" id="IPR027417">
    <property type="entry name" value="P-loop_NTPase"/>
</dbReference>
<keyword evidence="2" id="KW-1185">Reference proteome</keyword>
<dbReference type="Gene3D" id="3.20.20.140">
    <property type="entry name" value="Metal-dependent hydrolases"/>
    <property type="match status" value="1"/>
</dbReference>
<dbReference type="Proteomes" id="UP000321933">
    <property type="component" value="Unassembled WGS sequence"/>
</dbReference>